<feature type="compositionally biased region" description="Basic residues" evidence="1">
    <location>
        <begin position="200"/>
        <end position="211"/>
    </location>
</feature>
<dbReference type="OMA" id="EFEVEMY"/>
<evidence type="ECO:0000256" key="1">
    <source>
        <dbReference type="SAM" id="MobiDB-lite"/>
    </source>
</evidence>
<feature type="compositionally biased region" description="Polar residues" evidence="1">
    <location>
        <begin position="1"/>
        <end position="15"/>
    </location>
</feature>
<name>A0A803LLI6_CHEQI</name>
<dbReference type="PANTHER" id="PTHR45023:SF4">
    <property type="entry name" value="GLYCINE-RICH PROTEIN-RELATED"/>
    <property type="match status" value="1"/>
</dbReference>
<evidence type="ECO:0008006" key="4">
    <source>
        <dbReference type="Google" id="ProtNLM"/>
    </source>
</evidence>
<protein>
    <recommendedName>
        <fullName evidence="4">No apical meristem-associated C-terminal domain-containing protein</fullName>
    </recommendedName>
</protein>
<dbReference type="AlphaFoldDB" id="A0A803LLI6"/>
<feature type="region of interest" description="Disordered" evidence="1">
    <location>
        <begin position="182"/>
        <end position="219"/>
    </location>
</feature>
<reference evidence="2" key="2">
    <citation type="submission" date="2021-03" db="UniProtKB">
        <authorList>
            <consortium name="EnsemblPlants"/>
        </authorList>
    </citation>
    <scope>IDENTIFICATION</scope>
</reference>
<reference evidence="2" key="1">
    <citation type="journal article" date="2017" name="Nature">
        <title>The genome of Chenopodium quinoa.</title>
        <authorList>
            <person name="Jarvis D.E."/>
            <person name="Ho Y.S."/>
            <person name="Lightfoot D.J."/>
            <person name="Schmoeckel S.M."/>
            <person name="Li B."/>
            <person name="Borm T.J.A."/>
            <person name="Ohyanagi H."/>
            <person name="Mineta K."/>
            <person name="Michell C.T."/>
            <person name="Saber N."/>
            <person name="Kharbatia N.M."/>
            <person name="Rupper R.R."/>
            <person name="Sharp A.R."/>
            <person name="Dally N."/>
            <person name="Boughton B.A."/>
            <person name="Woo Y.H."/>
            <person name="Gao G."/>
            <person name="Schijlen E.G.W.M."/>
            <person name="Guo X."/>
            <person name="Momin A.A."/>
            <person name="Negrao S."/>
            <person name="Al-Babili S."/>
            <person name="Gehring C."/>
            <person name="Roessner U."/>
            <person name="Jung C."/>
            <person name="Murphy K."/>
            <person name="Arold S.T."/>
            <person name="Gojobori T."/>
            <person name="van der Linden C.G."/>
            <person name="van Loo E.N."/>
            <person name="Jellen E.N."/>
            <person name="Maughan P.J."/>
            <person name="Tester M."/>
        </authorList>
    </citation>
    <scope>NUCLEOTIDE SEQUENCE [LARGE SCALE GENOMIC DNA]</scope>
    <source>
        <strain evidence="2">cv. PI 614886</strain>
    </source>
</reference>
<evidence type="ECO:0000313" key="3">
    <source>
        <dbReference type="Proteomes" id="UP000596660"/>
    </source>
</evidence>
<evidence type="ECO:0000313" key="2">
    <source>
        <dbReference type="EnsemblPlants" id="AUR62014833-RA:cds"/>
    </source>
</evidence>
<proteinExistence type="predicted"/>
<sequence>MDQSPGVNVSSTASPTEDVREAQHLEDLDDDVVDITGEDLNDKKATAWSIAEDKALVSGYINAGGNVTINTKRTKAGLWVAIGKLYEEARVENLEEIKEWTIKSMQQRWDFINKWVSKWVMAYSYILRHPKSGNSGGDAIQRAHEYYAKLNHGKHFTLMHCFETMQNCPKWDPHMVQQLPLESEGSGKRSELESPSVGAGKKRPMGIKKSKSLAAEGSNSSTSINLEAFNTTLDETSDKRLDQGERMIDLISKRSEDRKKLKEEEMKFSMLRSLMEKPVLDEFEVEMYKKLREEFSNSDEIYDYMLLDFIEENRQQQIIEDALRYVVNTTMQQEEDVPRQRKRREVIPRNREATHDQLVADYFSEQPLYGSDMDYIENGVCDAGC</sequence>
<dbReference type="PANTHER" id="PTHR45023">
    <property type="match status" value="1"/>
</dbReference>
<feature type="region of interest" description="Disordered" evidence="1">
    <location>
        <begin position="1"/>
        <end position="23"/>
    </location>
</feature>
<accession>A0A803LLI6</accession>
<dbReference type="Proteomes" id="UP000596660">
    <property type="component" value="Unplaced"/>
</dbReference>
<dbReference type="EnsemblPlants" id="AUR62014833-RA">
    <property type="protein sequence ID" value="AUR62014833-RA:cds"/>
    <property type="gene ID" value="AUR62014833"/>
</dbReference>
<keyword evidence="3" id="KW-1185">Reference proteome</keyword>
<dbReference type="Gramene" id="AUR62014833-RA">
    <property type="protein sequence ID" value="AUR62014833-RA:cds"/>
    <property type="gene ID" value="AUR62014833"/>
</dbReference>
<organism evidence="2 3">
    <name type="scientific">Chenopodium quinoa</name>
    <name type="common">Quinoa</name>
    <dbReference type="NCBI Taxonomy" id="63459"/>
    <lineage>
        <taxon>Eukaryota</taxon>
        <taxon>Viridiplantae</taxon>
        <taxon>Streptophyta</taxon>
        <taxon>Embryophyta</taxon>
        <taxon>Tracheophyta</taxon>
        <taxon>Spermatophyta</taxon>
        <taxon>Magnoliopsida</taxon>
        <taxon>eudicotyledons</taxon>
        <taxon>Gunneridae</taxon>
        <taxon>Pentapetalae</taxon>
        <taxon>Caryophyllales</taxon>
        <taxon>Chenopodiaceae</taxon>
        <taxon>Chenopodioideae</taxon>
        <taxon>Atripliceae</taxon>
        <taxon>Chenopodium</taxon>
    </lineage>
</organism>